<dbReference type="EMBL" id="JBFDAA010000004">
    <property type="protein sequence ID" value="KAL1138091.1"/>
    <property type="molecule type" value="Genomic_DNA"/>
</dbReference>
<sequence length="203" mass="23449">MASKRRNMFHKNKTQETTENGHTITKGWQIAPTVFRRLLRLGLLEHVSAIPSLSRDLLRQKMASKRRNMFQKNKTQETTENAHTNFRRLRDICDPPTLRMAFKSQITFEKNKKVGDGGNRVLSLVIMGDKVRNKYTMVKKSNQFLPKSVIFSLEISGQEPTADVRYHALTSFISEFFGPNRFQLIVIFGGAVWDVVHDTIPRQ</sequence>
<protein>
    <submittedName>
        <fullName evidence="1">Uncharacterized protein</fullName>
    </submittedName>
</protein>
<accession>A0ABD0YQ46</accession>
<comment type="caution">
    <text evidence="1">The sequence shown here is derived from an EMBL/GenBank/DDBJ whole genome shotgun (WGS) entry which is preliminary data.</text>
</comment>
<evidence type="ECO:0000313" key="2">
    <source>
        <dbReference type="Proteomes" id="UP001558652"/>
    </source>
</evidence>
<dbReference type="Proteomes" id="UP001558652">
    <property type="component" value="Unassembled WGS sequence"/>
</dbReference>
<keyword evidence="2" id="KW-1185">Reference proteome</keyword>
<gene>
    <name evidence="1" type="ORF">AAG570_009786</name>
</gene>
<reference evidence="1 2" key="1">
    <citation type="submission" date="2024-07" db="EMBL/GenBank/DDBJ databases">
        <title>Chromosome-level genome assembly of the water stick insect Ranatra chinensis (Heteroptera: Nepidae).</title>
        <authorList>
            <person name="Liu X."/>
        </authorList>
    </citation>
    <scope>NUCLEOTIDE SEQUENCE [LARGE SCALE GENOMIC DNA]</scope>
    <source>
        <strain evidence="1">Cailab_2021Rc</strain>
        <tissue evidence="1">Muscle</tissue>
    </source>
</reference>
<evidence type="ECO:0000313" key="1">
    <source>
        <dbReference type="EMBL" id="KAL1138091.1"/>
    </source>
</evidence>
<dbReference type="AlphaFoldDB" id="A0ABD0YQ46"/>
<organism evidence="1 2">
    <name type="scientific">Ranatra chinensis</name>
    <dbReference type="NCBI Taxonomy" id="642074"/>
    <lineage>
        <taxon>Eukaryota</taxon>
        <taxon>Metazoa</taxon>
        <taxon>Ecdysozoa</taxon>
        <taxon>Arthropoda</taxon>
        <taxon>Hexapoda</taxon>
        <taxon>Insecta</taxon>
        <taxon>Pterygota</taxon>
        <taxon>Neoptera</taxon>
        <taxon>Paraneoptera</taxon>
        <taxon>Hemiptera</taxon>
        <taxon>Heteroptera</taxon>
        <taxon>Panheteroptera</taxon>
        <taxon>Nepomorpha</taxon>
        <taxon>Nepidae</taxon>
        <taxon>Ranatrinae</taxon>
        <taxon>Ranatra</taxon>
    </lineage>
</organism>
<name>A0ABD0YQ46_9HEMI</name>
<proteinExistence type="predicted"/>